<name>A0A1Q2HVP2_9CORY</name>
<dbReference type="PANTHER" id="PTHR40763:SF5">
    <property type="entry name" value="MEMBRANE PROTEIN"/>
    <property type="match status" value="1"/>
</dbReference>
<feature type="transmembrane region" description="Helical" evidence="1">
    <location>
        <begin position="143"/>
        <end position="162"/>
    </location>
</feature>
<dbReference type="Proteomes" id="UP000217209">
    <property type="component" value="Chromosome"/>
</dbReference>
<protein>
    <recommendedName>
        <fullName evidence="2">DUF1707 domain-containing protein</fullName>
    </recommendedName>
</protein>
<evidence type="ECO:0000313" key="3">
    <source>
        <dbReference type="EMBL" id="AQQ14921.1"/>
    </source>
</evidence>
<dbReference type="InterPro" id="IPR012551">
    <property type="entry name" value="DUF1707_SHOCT-like"/>
</dbReference>
<dbReference type="KEGG" id="cgv:CGLAU_04735"/>
<sequence>MQKCHPFRWGKVKRKFDMLAIMQDNPEIRVGHADRSAALERLGTHFADGYLDLGEFEDRTARAASARTRGELDSLFDDLPDAPSETANAPVLRAEDGVDIREVEVDVQQKLARKKRVDMMIGGLWGVTVGVFLMLGVVFDVEFAWIVFPIAGVLNVILANAYGMSGDEIRALNDLEHEQGQQRAERMRIVIERRRELGEL</sequence>
<keyword evidence="1" id="KW-1133">Transmembrane helix</keyword>
<accession>A0A1Q2HVP2</accession>
<keyword evidence="1" id="KW-0812">Transmembrane</keyword>
<feature type="transmembrane region" description="Helical" evidence="1">
    <location>
        <begin position="119"/>
        <end position="137"/>
    </location>
</feature>
<proteinExistence type="predicted"/>
<dbReference type="EMBL" id="CP019688">
    <property type="protein sequence ID" value="AQQ14921.1"/>
    <property type="molecule type" value="Genomic_DNA"/>
</dbReference>
<gene>
    <name evidence="3" type="ORF">CGLAU_04735</name>
</gene>
<reference evidence="3 4" key="1">
    <citation type="submission" date="2016-12" db="EMBL/GenBank/DDBJ databases">
        <authorList>
            <person name="Song W.-J."/>
            <person name="Kurnit D.M."/>
        </authorList>
    </citation>
    <scope>NUCLEOTIDE SEQUENCE [LARGE SCALE GENOMIC DNA]</scope>
    <source>
        <strain evidence="3 4">DSM 30827</strain>
    </source>
</reference>
<evidence type="ECO:0000256" key="1">
    <source>
        <dbReference type="SAM" id="Phobius"/>
    </source>
</evidence>
<feature type="domain" description="DUF1707" evidence="2">
    <location>
        <begin position="28"/>
        <end position="80"/>
    </location>
</feature>
<evidence type="ECO:0000313" key="4">
    <source>
        <dbReference type="Proteomes" id="UP000217209"/>
    </source>
</evidence>
<keyword evidence="1" id="KW-0472">Membrane</keyword>
<evidence type="ECO:0000259" key="2">
    <source>
        <dbReference type="Pfam" id="PF08044"/>
    </source>
</evidence>
<dbReference type="Pfam" id="PF08044">
    <property type="entry name" value="DUF1707"/>
    <property type="match status" value="1"/>
</dbReference>
<keyword evidence="4" id="KW-1185">Reference proteome</keyword>
<dbReference type="PANTHER" id="PTHR40763">
    <property type="entry name" value="MEMBRANE PROTEIN-RELATED"/>
    <property type="match status" value="1"/>
</dbReference>
<dbReference type="AlphaFoldDB" id="A0A1Q2HVP2"/>
<organism evidence="3 4">
    <name type="scientific">Corynebacterium glaucum</name>
    <dbReference type="NCBI Taxonomy" id="187491"/>
    <lineage>
        <taxon>Bacteria</taxon>
        <taxon>Bacillati</taxon>
        <taxon>Actinomycetota</taxon>
        <taxon>Actinomycetes</taxon>
        <taxon>Mycobacteriales</taxon>
        <taxon>Corynebacteriaceae</taxon>
        <taxon>Corynebacterium</taxon>
    </lineage>
</organism>